<dbReference type="Pfam" id="PF07889">
    <property type="entry name" value="DUF1664"/>
    <property type="match status" value="1"/>
</dbReference>
<keyword evidence="5" id="KW-1185">Reference proteome</keyword>
<dbReference type="PANTHER" id="PTHR47289:SF2">
    <property type="entry name" value="TRANSCRIPTION FACTOR, PUTATIVE (DUF1664)-RELATED"/>
    <property type="match status" value="1"/>
</dbReference>
<evidence type="ECO:0000256" key="1">
    <source>
        <dbReference type="SAM" id="MobiDB-lite"/>
    </source>
</evidence>
<feature type="domain" description="DUF1664" evidence="3">
    <location>
        <begin position="94"/>
        <end position="213"/>
    </location>
</feature>
<sequence>MTLGKITIVIGAGIIGSILSKEGGLSDATSFFSSAFRVVTRHLQQDKDGPRSSTKPKADSLLAQVDGLRKDLERFASSRSVTIVTSSKTGARLYGVKIVLIVGCLGYGYVWWKGWKFSDMMFATRHSFSDACSSVGKQLELVSSSITSAKRHLSSKIDVVDTSLDEMKELSAVTKNEVLQLNGDVSLVHIDVESVTRAVMNLETKIDQIDDGQNFAGRGLYALCKLAEGWHQRINKESIQESPSSSRRAIEPPPSSLGVSRASSLPPLSLEAASTSNPIETPKILRPSITISSGGLKELQEVSNPIRLRNLRASPGNASSAVDSVSGPSDSTSSSSSAGRFGWKLPGINALTRTWSNAK</sequence>
<evidence type="ECO:0000256" key="2">
    <source>
        <dbReference type="SAM" id="Phobius"/>
    </source>
</evidence>
<proteinExistence type="predicted"/>
<dbReference type="PANTHER" id="PTHR47289">
    <property type="entry name" value="TRANSCRIPTION FACTOR, PUTATIVE (DUF1664)-RELATED"/>
    <property type="match status" value="1"/>
</dbReference>
<accession>A0AAP0BSX8</accession>
<dbReference type="EMBL" id="JBBWWQ010000004">
    <property type="protein sequence ID" value="KAK8949424.1"/>
    <property type="molecule type" value="Genomic_DNA"/>
</dbReference>
<keyword evidence="2" id="KW-0812">Transmembrane</keyword>
<keyword evidence="2" id="KW-0472">Membrane</keyword>
<keyword evidence="2" id="KW-1133">Transmembrane helix</keyword>
<protein>
    <recommendedName>
        <fullName evidence="3">DUF1664 domain-containing protein</fullName>
    </recommendedName>
</protein>
<evidence type="ECO:0000313" key="5">
    <source>
        <dbReference type="Proteomes" id="UP001418222"/>
    </source>
</evidence>
<feature type="region of interest" description="Disordered" evidence="1">
    <location>
        <begin position="237"/>
        <end position="263"/>
    </location>
</feature>
<evidence type="ECO:0000313" key="4">
    <source>
        <dbReference type="EMBL" id="KAK8949424.1"/>
    </source>
</evidence>
<dbReference type="Proteomes" id="UP001418222">
    <property type="component" value="Unassembled WGS sequence"/>
</dbReference>
<feature type="compositionally biased region" description="Low complexity" evidence="1">
    <location>
        <begin position="324"/>
        <end position="337"/>
    </location>
</feature>
<comment type="caution">
    <text evidence="4">The sequence shown here is derived from an EMBL/GenBank/DDBJ whole genome shotgun (WGS) entry which is preliminary data.</text>
</comment>
<feature type="transmembrane region" description="Helical" evidence="2">
    <location>
        <begin position="94"/>
        <end position="112"/>
    </location>
</feature>
<feature type="region of interest" description="Disordered" evidence="1">
    <location>
        <begin position="311"/>
        <end position="343"/>
    </location>
</feature>
<organism evidence="4 5">
    <name type="scientific">Platanthera zijinensis</name>
    <dbReference type="NCBI Taxonomy" id="2320716"/>
    <lineage>
        <taxon>Eukaryota</taxon>
        <taxon>Viridiplantae</taxon>
        <taxon>Streptophyta</taxon>
        <taxon>Embryophyta</taxon>
        <taxon>Tracheophyta</taxon>
        <taxon>Spermatophyta</taxon>
        <taxon>Magnoliopsida</taxon>
        <taxon>Liliopsida</taxon>
        <taxon>Asparagales</taxon>
        <taxon>Orchidaceae</taxon>
        <taxon>Orchidoideae</taxon>
        <taxon>Orchideae</taxon>
        <taxon>Orchidinae</taxon>
        <taxon>Platanthera</taxon>
    </lineage>
</organism>
<evidence type="ECO:0000259" key="3">
    <source>
        <dbReference type="Pfam" id="PF07889"/>
    </source>
</evidence>
<gene>
    <name evidence="4" type="ORF">KSP39_PZI005334</name>
</gene>
<dbReference type="AlphaFoldDB" id="A0AAP0BSX8"/>
<reference evidence="4 5" key="1">
    <citation type="journal article" date="2022" name="Nat. Plants">
        <title>Genomes of leafy and leafless Platanthera orchids illuminate the evolution of mycoheterotrophy.</title>
        <authorList>
            <person name="Li M.H."/>
            <person name="Liu K.W."/>
            <person name="Li Z."/>
            <person name="Lu H.C."/>
            <person name="Ye Q.L."/>
            <person name="Zhang D."/>
            <person name="Wang J.Y."/>
            <person name="Li Y.F."/>
            <person name="Zhong Z.M."/>
            <person name="Liu X."/>
            <person name="Yu X."/>
            <person name="Liu D.K."/>
            <person name="Tu X.D."/>
            <person name="Liu B."/>
            <person name="Hao Y."/>
            <person name="Liao X.Y."/>
            <person name="Jiang Y.T."/>
            <person name="Sun W.H."/>
            <person name="Chen J."/>
            <person name="Chen Y.Q."/>
            <person name="Ai Y."/>
            <person name="Zhai J.W."/>
            <person name="Wu S.S."/>
            <person name="Zhou Z."/>
            <person name="Hsiao Y.Y."/>
            <person name="Wu W.L."/>
            <person name="Chen Y.Y."/>
            <person name="Lin Y.F."/>
            <person name="Hsu J.L."/>
            <person name="Li C.Y."/>
            <person name="Wang Z.W."/>
            <person name="Zhao X."/>
            <person name="Zhong W.Y."/>
            <person name="Ma X.K."/>
            <person name="Ma L."/>
            <person name="Huang J."/>
            <person name="Chen G.Z."/>
            <person name="Huang M.Z."/>
            <person name="Huang L."/>
            <person name="Peng D.H."/>
            <person name="Luo Y.B."/>
            <person name="Zou S.Q."/>
            <person name="Chen S.P."/>
            <person name="Lan S."/>
            <person name="Tsai W.C."/>
            <person name="Van de Peer Y."/>
            <person name="Liu Z.J."/>
        </authorList>
    </citation>
    <scope>NUCLEOTIDE SEQUENCE [LARGE SCALE GENOMIC DNA]</scope>
    <source>
        <strain evidence="4">Lor287</strain>
    </source>
</reference>
<dbReference type="InterPro" id="IPR012458">
    <property type="entry name" value="DUF1664"/>
</dbReference>
<name>A0AAP0BSX8_9ASPA</name>